<gene>
    <name evidence="1" type="ORF">TSIB3V08_LOCUS6956</name>
</gene>
<dbReference type="EMBL" id="OC003141">
    <property type="protein sequence ID" value="CAD7262860.1"/>
    <property type="molecule type" value="Genomic_DNA"/>
</dbReference>
<accession>A0A7R9AZW3</accession>
<evidence type="ECO:0000313" key="1">
    <source>
        <dbReference type="EMBL" id="CAD7262860.1"/>
    </source>
</evidence>
<protein>
    <submittedName>
        <fullName evidence="1">Uncharacterized protein</fullName>
    </submittedName>
</protein>
<proteinExistence type="predicted"/>
<dbReference type="AlphaFoldDB" id="A0A7R9AZW3"/>
<reference evidence="1" key="1">
    <citation type="submission" date="2020-11" db="EMBL/GenBank/DDBJ databases">
        <authorList>
            <person name="Tran Van P."/>
        </authorList>
    </citation>
    <scope>NUCLEOTIDE SEQUENCE</scope>
</reference>
<sequence>MEIIKRWDKTGNDELWIGTKRNCELILSNLIFADNGGLPSGLLGSEPAFAWRESGKPFRKNHPPVHPTEIRTSISSSSAVELNTTSALANYATEAASIPGDHAELTNWNSKSWGLLKLVFQATMPSYKLE</sequence>
<organism evidence="1">
    <name type="scientific">Timema shepardi</name>
    <name type="common">Walking stick</name>
    <dbReference type="NCBI Taxonomy" id="629360"/>
    <lineage>
        <taxon>Eukaryota</taxon>
        <taxon>Metazoa</taxon>
        <taxon>Ecdysozoa</taxon>
        <taxon>Arthropoda</taxon>
        <taxon>Hexapoda</taxon>
        <taxon>Insecta</taxon>
        <taxon>Pterygota</taxon>
        <taxon>Neoptera</taxon>
        <taxon>Polyneoptera</taxon>
        <taxon>Phasmatodea</taxon>
        <taxon>Timematodea</taxon>
        <taxon>Timematoidea</taxon>
        <taxon>Timematidae</taxon>
        <taxon>Timema</taxon>
    </lineage>
</organism>
<name>A0A7R9AZW3_TIMSH</name>